<sequence length="45" mass="4468">LDPRSAFTANGGTSVVIGGVGIDVVVCSSTGDMVETEGGDRRVDA</sequence>
<evidence type="ECO:0000313" key="1">
    <source>
        <dbReference type="EMBL" id="GFD49816.1"/>
    </source>
</evidence>
<name>A0A699WWA4_TANCI</name>
<protein>
    <submittedName>
        <fullName evidence="1">Uncharacterized protein</fullName>
    </submittedName>
</protein>
<comment type="caution">
    <text evidence="1">The sequence shown here is derived from an EMBL/GenBank/DDBJ whole genome shotgun (WGS) entry which is preliminary data.</text>
</comment>
<feature type="non-terminal residue" evidence="1">
    <location>
        <position position="1"/>
    </location>
</feature>
<reference evidence="1" key="1">
    <citation type="journal article" date="2019" name="Sci. Rep.">
        <title>Draft genome of Tanacetum cinerariifolium, the natural source of mosquito coil.</title>
        <authorList>
            <person name="Yamashiro T."/>
            <person name="Shiraishi A."/>
            <person name="Satake H."/>
            <person name="Nakayama K."/>
        </authorList>
    </citation>
    <scope>NUCLEOTIDE SEQUENCE</scope>
</reference>
<proteinExistence type="predicted"/>
<gene>
    <name evidence="1" type="ORF">Tci_921785</name>
</gene>
<dbReference type="EMBL" id="BKCJ011747986">
    <property type="protein sequence ID" value="GFD49816.1"/>
    <property type="molecule type" value="Genomic_DNA"/>
</dbReference>
<dbReference type="AlphaFoldDB" id="A0A699WWA4"/>
<organism evidence="1">
    <name type="scientific">Tanacetum cinerariifolium</name>
    <name type="common">Dalmatian daisy</name>
    <name type="synonym">Chrysanthemum cinerariifolium</name>
    <dbReference type="NCBI Taxonomy" id="118510"/>
    <lineage>
        <taxon>Eukaryota</taxon>
        <taxon>Viridiplantae</taxon>
        <taxon>Streptophyta</taxon>
        <taxon>Embryophyta</taxon>
        <taxon>Tracheophyta</taxon>
        <taxon>Spermatophyta</taxon>
        <taxon>Magnoliopsida</taxon>
        <taxon>eudicotyledons</taxon>
        <taxon>Gunneridae</taxon>
        <taxon>Pentapetalae</taxon>
        <taxon>asterids</taxon>
        <taxon>campanulids</taxon>
        <taxon>Asterales</taxon>
        <taxon>Asteraceae</taxon>
        <taxon>Asteroideae</taxon>
        <taxon>Anthemideae</taxon>
        <taxon>Anthemidinae</taxon>
        <taxon>Tanacetum</taxon>
    </lineage>
</organism>
<accession>A0A699WWA4</accession>